<dbReference type="OrthoDB" id="591587at2759"/>
<name>A0A8X7PIA0_BRACI</name>
<accession>A0A8X7PIA0</accession>
<protein>
    <submittedName>
        <fullName evidence="2">Uncharacterized protein</fullName>
    </submittedName>
</protein>
<feature type="region of interest" description="Disordered" evidence="1">
    <location>
        <begin position="1"/>
        <end position="25"/>
    </location>
</feature>
<proteinExistence type="predicted"/>
<evidence type="ECO:0000313" key="3">
    <source>
        <dbReference type="Proteomes" id="UP000886595"/>
    </source>
</evidence>
<reference evidence="2 3" key="1">
    <citation type="submission" date="2020-02" db="EMBL/GenBank/DDBJ databases">
        <authorList>
            <person name="Ma Q."/>
            <person name="Huang Y."/>
            <person name="Song X."/>
            <person name="Pei D."/>
        </authorList>
    </citation>
    <scope>NUCLEOTIDE SEQUENCE [LARGE SCALE GENOMIC DNA]</scope>
    <source>
        <strain evidence="2">Sxm20200214</strain>
        <tissue evidence="2">Leaf</tissue>
    </source>
</reference>
<keyword evidence="3" id="KW-1185">Reference proteome</keyword>
<gene>
    <name evidence="2" type="ORF">Bca52824_082522</name>
</gene>
<dbReference type="Proteomes" id="UP000886595">
    <property type="component" value="Unassembled WGS sequence"/>
</dbReference>
<organism evidence="2 3">
    <name type="scientific">Brassica carinata</name>
    <name type="common">Ethiopian mustard</name>
    <name type="synonym">Abyssinian cabbage</name>
    <dbReference type="NCBI Taxonomy" id="52824"/>
    <lineage>
        <taxon>Eukaryota</taxon>
        <taxon>Viridiplantae</taxon>
        <taxon>Streptophyta</taxon>
        <taxon>Embryophyta</taxon>
        <taxon>Tracheophyta</taxon>
        <taxon>Spermatophyta</taxon>
        <taxon>Magnoliopsida</taxon>
        <taxon>eudicotyledons</taxon>
        <taxon>Gunneridae</taxon>
        <taxon>Pentapetalae</taxon>
        <taxon>rosids</taxon>
        <taxon>malvids</taxon>
        <taxon>Brassicales</taxon>
        <taxon>Brassicaceae</taxon>
        <taxon>Brassiceae</taxon>
        <taxon>Brassica</taxon>
    </lineage>
</organism>
<evidence type="ECO:0000313" key="2">
    <source>
        <dbReference type="EMBL" id="KAG2252386.1"/>
    </source>
</evidence>
<evidence type="ECO:0000256" key="1">
    <source>
        <dbReference type="SAM" id="MobiDB-lite"/>
    </source>
</evidence>
<dbReference type="PANTHER" id="PTHR31170:SF9">
    <property type="entry name" value="PROTEIN, PUTATIVE (DUF247)-RELATED"/>
    <property type="match status" value="1"/>
</dbReference>
<dbReference type="InterPro" id="IPR004158">
    <property type="entry name" value="DUF247_pln"/>
</dbReference>
<dbReference type="EMBL" id="JAAMPC010000016">
    <property type="protein sequence ID" value="KAG2252386.1"/>
    <property type="molecule type" value="Genomic_DNA"/>
</dbReference>
<dbReference type="PANTHER" id="PTHR31170">
    <property type="entry name" value="BNAC04G53230D PROTEIN"/>
    <property type="match status" value="1"/>
</dbReference>
<dbReference type="Pfam" id="PF03140">
    <property type="entry name" value="DUF247"/>
    <property type="match status" value="1"/>
</dbReference>
<sequence length="313" mass="36229">MDSSTCPVLSHASESPGKIGSSIPNKMDRTLDLESGTNHELSKLVPGMWRFPTNPDLCCIYRVPDCLRESRGDITKAKSLGYLNTEEHKKIYLAKFAKRVEGNKVVEELKRKIKEDEDMIRASYSESTAWIDSPDFVEMILHDSIFIIELMLRDEPPPLILRRRSRWGTSSVTQTRPSQSSRGGGLPTTMTVMELVRQPGRESLQRLDPNYLIVPNTTWFDLSGNGITNSLLRMEYTMLKRGYPTFYDMPEKDQELWFRQFAIKTKDTEIEFLKQDNAEIRVELQQNRTTMEENNVLTQTLLQKFRTRFGEDF</sequence>
<comment type="caution">
    <text evidence="2">The sequence shown here is derived from an EMBL/GenBank/DDBJ whole genome shotgun (WGS) entry which is preliminary data.</text>
</comment>
<dbReference type="AlphaFoldDB" id="A0A8X7PIA0"/>